<dbReference type="PANTHER" id="PTHR36582">
    <property type="entry name" value="ANTITOXIN PARD"/>
    <property type="match status" value="1"/>
</dbReference>
<name>A0A2W4DLR7_9HYPH</name>
<proteinExistence type="inferred from homology"/>
<accession>A0A2W4DLR7</accession>
<dbReference type="GO" id="GO:0006355">
    <property type="term" value="P:regulation of DNA-templated transcription"/>
    <property type="evidence" value="ECO:0007669"/>
    <property type="project" value="InterPro"/>
</dbReference>
<comment type="similarity">
    <text evidence="1">Belongs to the ParD antitoxin family.</text>
</comment>
<dbReference type="Gene3D" id="6.10.10.120">
    <property type="entry name" value="Antitoxin ParD1-like"/>
    <property type="match status" value="1"/>
</dbReference>
<dbReference type="NCBIfam" id="TIGR02606">
    <property type="entry name" value="antidote_CC2985"/>
    <property type="match status" value="1"/>
</dbReference>
<keyword evidence="4" id="KW-1185">Reference proteome</keyword>
<gene>
    <name evidence="3" type="ORF">CPY51_01705</name>
</gene>
<evidence type="ECO:0000313" key="4">
    <source>
        <dbReference type="Proteomes" id="UP000248925"/>
    </source>
</evidence>
<dbReference type="PANTHER" id="PTHR36582:SF2">
    <property type="entry name" value="ANTITOXIN PARD"/>
    <property type="match status" value="1"/>
</dbReference>
<organism evidence="3 4">
    <name type="scientific">Rhizobium tubonense</name>
    <dbReference type="NCBI Taxonomy" id="484088"/>
    <lineage>
        <taxon>Bacteria</taxon>
        <taxon>Pseudomonadati</taxon>
        <taxon>Pseudomonadota</taxon>
        <taxon>Alphaproteobacteria</taxon>
        <taxon>Hyphomicrobiales</taxon>
        <taxon>Rhizobiaceae</taxon>
        <taxon>Rhizobium/Agrobacterium group</taxon>
        <taxon>Rhizobium</taxon>
    </lineage>
</organism>
<evidence type="ECO:0000313" key="3">
    <source>
        <dbReference type="EMBL" id="PZM16984.1"/>
    </source>
</evidence>
<sequence>MAIIHLDETENAFIEEQVKSGSYKDADEVVRAGLRLLRKREAKIAKLRALIQEGEDDFAAGRFMEFSSADDLTAHIIQRSAEKR</sequence>
<dbReference type="Pfam" id="PF03693">
    <property type="entry name" value="ParD_antitoxin"/>
    <property type="match status" value="1"/>
</dbReference>
<dbReference type="AlphaFoldDB" id="A0A2W4DLR7"/>
<evidence type="ECO:0000256" key="1">
    <source>
        <dbReference type="ARBA" id="ARBA00008580"/>
    </source>
</evidence>
<dbReference type="InterPro" id="IPR010985">
    <property type="entry name" value="Ribbon_hlx_hlx"/>
</dbReference>
<dbReference type="RefSeq" id="WP_111158311.1">
    <property type="nucleotide sequence ID" value="NZ_PCDP01000001.1"/>
</dbReference>
<dbReference type="InterPro" id="IPR038296">
    <property type="entry name" value="ParD_sf"/>
</dbReference>
<dbReference type="Proteomes" id="UP000248925">
    <property type="component" value="Unassembled WGS sequence"/>
</dbReference>
<comment type="caution">
    <text evidence="3">The sequence shown here is derived from an EMBL/GenBank/DDBJ whole genome shotgun (WGS) entry which is preliminary data.</text>
</comment>
<keyword evidence="2" id="KW-1277">Toxin-antitoxin system</keyword>
<protein>
    <submittedName>
        <fullName evidence="3">Type II toxin-antitoxin system ParD family antitoxin</fullName>
    </submittedName>
</protein>
<dbReference type="OrthoDB" id="8370959at2"/>
<dbReference type="SUPFAM" id="SSF47598">
    <property type="entry name" value="Ribbon-helix-helix"/>
    <property type="match status" value="1"/>
</dbReference>
<dbReference type="EMBL" id="PCDP01000001">
    <property type="protein sequence ID" value="PZM16984.1"/>
    <property type="molecule type" value="Genomic_DNA"/>
</dbReference>
<evidence type="ECO:0000256" key="2">
    <source>
        <dbReference type="ARBA" id="ARBA00022649"/>
    </source>
</evidence>
<dbReference type="InterPro" id="IPR022789">
    <property type="entry name" value="ParD"/>
</dbReference>
<reference evidence="3 4" key="1">
    <citation type="journal article" date="2018" name="Sci. Rep.">
        <title>Rhizobium tumorigenes sp. nov., a novel plant tumorigenic bacterium isolated from cane gall tumors on thornless blackberry.</title>
        <authorList>
            <person name="Kuzmanovi N."/>
            <person name="Smalla K."/>
            <person name="Gronow S."/>
            <person name="PuBawska J."/>
        </authorList>
    </citation>
    <scope>NUCLEOTIDE SEQUENCE [LARGE SCALE GENOMIC DNA]</scope>
    <source>
        <strain evidence="3 4">CCBAU 85046</strain>
    </source>
</reference>